<feature type="non-terminal residue" evidence="3">
    <location>
        <position position="1"/>
    </location>
</feature>
<evidence type="ECO:0000313" key="3">
    <source>
        <dbReference type="EMBL" id="MBN3318759.1"/>
    </source>
</evidence>
<dbReference type="EMBL" id="JAAWVO010041367">
    <property type="protein sequence ID" value="MBN3318759.1"/>
    <property type="molecule type" value="Genomic_DNA"/>
</dbReference>
<dbReference type="Pfam" id="PF24923">
    <property type="entry name" value="ATP-grasp_IQCH"/>
    <property type="match status" value="1"/>
</dbReference>
<feature type="domain" description="IQCH-like ATP-grasp" evidence="2">
    <location>
        <begin position="809"/>
        <end position="1066"/>
    </location>
</feature>
<dbReference type="PANTHER" id="PTHR14465:SF0">
    <property type="entry name" value="IQ DOMAIN-CONTAINING PROTEIN H"/>
    <property type="match status" value="1"/>
</dbReference>
<feature type="region of interest" description="Disordered" evidence="1">
    <location>
        <begin position="344"/>
        <end position="382"/>
    </location>
</feature>
<dbReference type="Proteomes" id="UP000736164">
    <property type="component" value="Unassembled WGS sequence"/>
</dbReference>
<organism evidence="3 4">
    <name type="scientific">Atractosteus spatula</name>
    <name type="common">Alligator gar</name>
    <name type="synonym">Lepisosteus spatula</name>
    <dbReference type="NCBI Taxonomy" id="7917"/>
    <lineage>
        <taxon>Eukaryota</taxon>
        <taxon>Metazoa</taxon>
        <taxon>Chordata</taxon>
        <taxon>Craniata</taxon>
        <taxon>Vertebrata</taxon>
        <taxon>Euteleostomi</taxon>
        <taxon>Actinopterygii</taxon>
        <taxon>Neopterygii</taxon>
        <taxon>Holostei</taxon>
        <taxon>Semionotiformes</taxon>
        <taxon>Lepisosteidae</taxon>
        <taxon>Atractosteus</taxon>
    </lineage>
</organism>
<dbReference type="PROSITE" id="PS50096">
    <property type="entry name" value="IQ"/>
    <property type="match status" value="1"/>
</dbReference>
<name>A0A8J7NVL7_ATRSP</name>
<proteinExistence type="predicted"/>
<protein>
    <submittedName>
        <fullName evidence="3">IQCH protein</fullName>
    </submittedName>
</protein>
<evidence type="ECO:0000259" key="2">
    <source>
        <dbReference type="Pfam" id="PF24923"/>
    </source>
</evidence>
<feature type="non-terminal residue" evidence="3">
    <location>
        <position position="1194"/>
    </location>
</feature>
<feature type="region of interest" description="Disordered" evidence="1">
    <location>
        <begin position="397"/>
        <end position="440"/>
    </location>
</feature>
<dbReference type="AlphaFoldDB" id="A0A8J7NVL7"/>
<comment type="caution">
    <text evidence="3">The sequence shown here is derived from an EMBL/GenBank/DDBJ whole genome shotgun (WGS) entry which is preliminary data.</text>
</comment>
<sequence length="1194" mass="132038">MTSLFVMHHEQDEGRTSSSISTVDEARPSRGASQREITAPSFLSAFWMDLFSPPSSPMPPHAVSALETRTRSWTDGKTQRVSQHWRTIHRTLHTASLTWGGRCIVTPTSLSASSNYFPQDSFQMSCTVDRRKHTRAEVKEDLCQLKQSLTRVTIQGAGETVDIQALHTAIRRTENGLRKRAEEYLNAVNRQVLTLPAIEEGEKPNTQAAKWKPRLETVPDLRLQRSPYFGVAGGPSPGEQHKSGLRMKVMCNPAHPAHRALLHEQYGIRLPGASPGKGGSAQLRKVVHGPTVGSLAVVPAAQRNNPYLAPPLSPDDMKTGISSLLERGLIPAAAQLILEQPPVRPQAAPLHARDKAPPAGGTGQGHRAGETTGRGPVSGRAVGERMDLSLSLREELEPGYSSCDPSWQAPIQGPVTPPPSVTSKRSATKHRPPPALTSSRLCPIMPEPLLVMEPLGSSKNLSFTILNGQVEETAPEFSRFKRHYCLSWGSLAGALRRLTQVLREYAVPVAVVSGPRMAELAQGGELQRYRGEGGTEAAAVAIQTSWRCYRVRSAYLRYRRQKWAAGVIAISWLLHAQMARTRKALQASRQRHLENFRSRAEHLAANWKHIRSSRRSIIHIPSLGRSQPLRFSLKDLDMQQGTQLGRLCDVRARSQREYQLTFLLLHPTPSVHGCRALLCHVMYMGKEDLSSSPDENVEVIYVSPVALGEEMQQYYSRLLGLQGAVTKAEPGDTPAPSVQRFTILTPEALGYFPTHNMCLSTLLKYSPRTLRRIKNLIRGKPAYIVGGALHADDLDVADTLGVPILGPEPALVELYSTKSGSRRVFSSAGVALPPGHGDIYTLQQLYDALSQLITDHLEVERWLLKVDSEFGGRGTAFCDVSHMSCYAWALKEFRRYGPDRWSHAWAQEELPSLLARHARPVNTSHYPTWDSFLQHFLRQGGVVEAYPPSDSVTCLTVDMLIEPNGEVSMLSCGDQIHGSSVLKAMGSSVPQASVCPDTLHAICTHIARACHQRGVIGHFSVDLATFLHPRTLEQQVWAIDLDLCYSDQLAMTQLLLMMTGGRLDCRASCLEVPTPPREVRPARRQRGPAAVQPAPVTSRYAVMSSRLRHTNLSMVHYSVFFQMCKAQGVGFDIKERQGTLFVLHDSSRRYSLGMLTIAEDLQGALLTFARNLSVIHQEISAPNMQGQTNFKVRR</sequence>
<feature type="region of interest" description="Disordered" evidence="1">
    <location>
        <begin position="1"/>
        <end position="35"/>
    </location>
</feature>
<dbReference type="InterPro" id="IPR038752">
    <property type="entry name" value="IQCH"/>
</dbReference>
<accession>A0A8J7NVL7</accession>
<dbReference type="PANTHER" id="PTHR14465">
    <property type="entry name" value="IQ DOMAIN-CONTAINING PROTEIN H"/>
    <property type="match status" value="1"/>
</dbReference>
<dbReference type="InterPro" id="IPR056855">
    <property type="entry name" value="ATP-grasp_IQCH"/>
</dbReference>
<reference evidence="3" key="1">
    <citation type="journal article" date="2021" name="Cell">
        <title>Tracing the genetic footprints of vertebrate landing in non-teleost ray-finned fishes.</title>
        <authorList>
            <person name="Bi X."/>
            <person name="Wang K."/>
            <person name="Yang L."/>
            <person name="Pan H."/>
            <person name="Jiang H."/>
            <person name="Wei Q."/>
            <person name="Fang M."/>
            <person name="Yu H."/>
            <person name="Zhu C."/>
            <person name="Cai Y."/>
            <person name="He Y."/>
            <person name="Gan X."/>
            <person name="Zeng H."/>
            <person name="Yu D."/>
            <person name="Zhu Y."/>
            <person name="Jiang H."/>
            <person name="Qiu Q."/>
            <person name="Yang H."/>
            <person name="Zhang Y.E."/>
            <person name="Wang W."/>
            <person name="Zhu M."/>
            <person name="He S."/>
            <person name="Zhang G."/>
        </authorList>
    </citation>
    <scope>NUCLEOTIDE SEQUENCE</scope>
    <source>
        <strain evidence="3">Allg_001</strain>
    </source>
</reference>
<keyword evidence="4" id="KW-1185">Reference proteome</keyword>
<evidence type="ECO:0000256" key="1">
    <source>
        <dbReference type="SAM" id="MobiDB-lite"/>
    </source>
</evidence>
<evidence type="ECO:0000313" key="4">
    <source>
        <dbReference type="Proteomes" id="UP000736164"/>
    </source>
</evidence>
<gene>
    <name evidence="3" type="primary">Iqch</name>
    <name evidence="3" type="ORF">GTO95_0008020</name>
</gene>